<evidence type="ECO:0000313" key="8">
    <source>
        <dbReference type="Proteomes" id="UP000053342"/>
    </source>
</evidence>
<sequence>MQDTREHGRTRPRVARACERCRIKKAKCDGERPCRRCNLDCAVCSYKVRRKPESAGATQRYTNLLLQHHSALTAGLVKLYSRLLDGKAWEGAPVDEVNGSPSVHCILERIGVIGAEEEFDEDLDFSDHNERPQLSPIQETANSPAVVKKPAKSTTTTTTTTTQKAAKTKRRSQSQVSSIQTDCSSKSGTIDKTRKSPQHNVQATQLASPSNSEFYSSVFESGSSDTPSTWDSPGFGDELFSAPAPTVEETQAQYERVMDATFPTGHSFSAHHRPTGDADMNAPAPMVFDGGFEMPGADNFVVDATCDMNFYDWDGSNSFGMGTEPGMFMQRNNAWNPGVFA</sequence>
<keyword evidence="3" id="KW-0804">Transcription</keyword>
<keyword evidence="8" id="KW-1185">Reference proteome</keyword>
<dbReference type="Gene3D" id="4.10.240.10">
    <property type="entry name" value="Zn(2)-C6 fungal-type DNA-binding domain"/>
    <property type="match status" value="1"/>
</dbReference>
<proteinExistence type="predicted"/>
<evidence type="ECO:0000256" key="1">
    <source>
        <dbReference type="ARBA" id="ARBA00023015"/>
    </source>
</evidence>
<dbReference type="SMART" id="SM00066">
    <property type="entry name" value="GAL4"/>
    <property type="match status" value="1"/>
</dbReference>
<protein>
    <recommendedName>
        <fullName evidence="6">Zn(2)-C6 fungal-type domain-containing protein</fullName>
    </recommendedName>
</protein>
<keyword evidence="2" id="KW-0238">DNA-binding</keyword>
<dbReference type="RefSeq" id="XP_016268339.1">
    <property type="nucleotide sequence ID" value="XM_016401286.1"/>
</dbReference>
<dbReference type="GO" id="GO:0008270">
    <property type="term" value="F:zinc ion binding"/>
    <property type="evidence" value="ECO:0007669"/>
    <property type="project" value="InterPro"/>
</dbReference>
<reference evidence="7 8" key="1">
    <citation type="submission" date="2015-01" db="EMBL/GenBank/DDBJ databases">
        <title>The Genome Sequence of Exophiala oligosperma CBS72588.</title>
        <authorList>
            <consortium name="The Broad Institute Genomics Platform"/>
            <person name="Cuomo C."/>
            <person name="de Hoog S."/>
            <person name="Gorbushina A."/>
            <person name="Stielow B."/>
            <person name="Teixiera M."/>
            <person name="Abouelleil A."/>
            <person name="Chapman S.B."/>
            <person name="Priest M."/>
            <person name="Young S.K."/>
            <person name="Wortman J."/>
            <person name="Nusbaum C."/>
            <person name="Birren B."/>
        </authorList>
    </citation>
    <scope>NUCLEOTIDE SEQUENCE [LARGE SCALE GENOMIC DNA]</scope>
    <source>
        <strain evidence="7 8">CBS 72588</strain>
    </source>
</reference>
<dbReference type="InterPro" id="IPR052783">
    <property type="entry name" value="Metabolic/Drug-Res_Regulator"/>
</dbReference>
<dbReference type="PROSITE" id="PS50048">
    <property type="entry name" value="ZN2_CY6_FUNGAL_2"/>
    <property type="match status" value="1"/>
</dbReference>
<feature type="compositionally biased region" description="Low complexity" evidence="5">
    <location>
        <begin position="152"/>
        <end position="165"/>
    </location>
</feature>
<organism evidence="7 8">
    <name type="scientific">Exophiala oligosperma</name>
    <dbReference type="NCBI Taxonomy" id="215243"/>
    <lineage>
        <taxon>Eukaryota</taxon>
        <taxon>Fungi</taxon>
        <taxon>Dikarya</taxon>
        <taxon>Ascomycota</taxon>
        <taxon>Pezizomycotina</taxon>
        <taxon>Eurotiomycetes</taxon>
        <taxon>Chaetothyriomycetidae</taxon>
        <taxon>Chaetothyriales</taxon>
        <taxon>Herpotrichiellaceae</taxon>
        <taxon>Exophiala</taxon>
    </lineage>
</organism>
<gene>
    <name evidence="7" type="ORF">PV06_00742</name>
</gene>
<dbReference type="GO" id="GO:0000981">
    <property type="term" value="F:DNA-binding transcription factor activity, RNA polymerase II-specific"/>
    <property type="evidence" value="ECO:0007669"/>
    <property type="project" value="InterPro"/>
</dbReference>
<feature type="compositionally biased region" description="Polar residues" evidence="5">
    <location>
        <begin position="173"/>
        <end position="188"/>
    </location>
</feature>
<dbReference type="PANTHER" id="PTHR47655">
    <property type="entry name" value="QUINIC ACID UTILIZATION ACTIVATOR"/>
    <property type="match status" value="1"/>
</dbReference>
<dbReference type="GeneID" id="27352816"/>
<accession>A0A0D2DYF6</accession>
<dbReference type="STRING" id="215243.A0A0D2DYF6"/>
<evidence type="ECO:0000259" key="6">
    <source>
        <dbReference type="PROSITE" id="PS50048"/>
    </source>
</evidence>
<dbReference type="InterPro" id="IPR001138">
    <property type="entry name" value="Zn2Cys6_DnaBD"/>
</dbReference>
<dbReference type="EMBL" id="KN847332">
    <property type="protein sequence ID" value="KIW48123.1"/>
    <property type="molecule type" value="Genomic_DNA"/>
</dbReference>
<evidence type="ECO:0000256" key="2">
    <source>
        <dbReference type="ARBA" id="ARBA00023125"/>
    </source>
</evidence>
<name>A0A0D2DYF6_9EURO</name>
<dbReference type="HOGENOM" id="CLU_069194_0_0_1"/>
<evidence type="ECO:0000256" key="4">
    <source>
        <dbReference type="ARBA" id="ARBA00023242"/>
    </source>
</evidence>
<keyword evidence="4" id="KW-0539">Nucleus</keyword>
<dbReference type="OrthoDB" id="4151048at2759"/>
<evidence type="ECO:0000256" key="5">
    <source>
        <dbReference type="SAM" id="MobiDB-lite"/>
    </source>
</evidence>
<dbReference type="PANTHER" id="PTHR47655:SF3">
    <property type="entry name" value="ZN(II)2CYS6 TRANSCRIPTION FACTOR (EUROFUNG)"/>
    <property type="match status" value="1"/>
</dbReference>
<dbReference type="VEuPathDB" id="FungiDB:PV06_00742"/>
<dbReference type="InterPro" id="IPR036864">
    <property type="entry name" value="Zn2-C6_fun-type_DNA-bd_sf"/>
</dbReference>
<feature type="domain" description="Zn(2)-C6 fungal-type" evidence="6">
    <location>
        <begin position="17"/>
        <end position="46"/>
    </location>
</feature>
<evidence type="ECO:0000313" key="7">
    <source>
        <dbReference type="EMBL" id="KIW48123.1"/>
    </source>
</evidence>
<evidence type="ECO:0000256" key="3">
    <source>
        <dbReference type="ARBA" id="ARBA00023163"/>
    </source>
</evidence>
<dbReference type="AlphaFoldDB" id="A0A0D2DYF6"/>
<feature type="compositionally biased region" description="Polar residues" evidence="5">
    <location>
        <begin position="198"/>
        <end position="231"/>
    </location>
</feature>
<dbReference type="GO" id="GO:0003677">
    <property type="term" value="F:DNA binding"/>
    <property type="evidence" value="ECO:0007669"/>
    <property type="project" value="UniProtKB-KW"/>
</dbReference>
<feature type="region of interest" description="Disordered" evidence="5">
    <location>
        <begin position="126"/>
        <end position="236"/>
    </location>
</feature>
<dbReference type="CDD" id="cd00067">
    <property type="entry name" value="GAL4"/>
    <property type="match status" value="1"/>
</dbReference>
<dbReference type="Proteomes" id="UP000053342">
    <property type="component" value="Unassembled WGS sequence"/>
</dbReference>
<keyword evidence="1" id="KW-0805">Transcription regulation</keyword>
<dbReference type="Pfam" id="PF00172">
    <property type="entry name" value="Zn_clus"/>
    <property type="match status" value="1"/>
</dbReference>
<dbReference type="SUPFAM" id="SSF57701">
    <property type="entry name" value="Zn2/Cys6 DNA-binding domain"/>
    <property type="match status" value="1"/>
</dbReference>